<organism evidence="2 3">
    <name type="scientific">Deinococcus maricopensis (strain DSM 21211 / LMG 22137 / NRRL B-23946 / LB-34)</name>
    <dbReference type="NCBI Taxonomy" id="709986"/>
    <lineage>
        <taxon>Bacteria</taxon>
        <taxon>Thermotogati</taxon>
        <taxon>Deinococcota</taxon>
        <taxon>Deinococci</taxon>
        <taxon>Deinococcales</taxon>
        <taxon>Deinococcaceae</taxon>
        <taxon>Deinococcus</taxon>
    </lineage>
</organism>
<feature type="compositionally biased region" description="Basic and acidic residues" evidence="1">
    <location>
        <begin position="76"/>
        <end position="96"/>
    </location>
</feature>
<dbReference type="AlphaFoldDB" id="E8UA05"/>
<feature type="compositionally biased region" description="Basic and acidic residues" evidence="1">
    <location>
        <begin position="45"/>
        <end position="55"/>
    </location>
</feature>
<proteinExistence type="predicted"/>
<gene>
    <name evidence="2" type="ordered locus">Deima_2256</name>
</gene>
<reference evidence="3" key="2">
    <citation type="submission" date="2011-01" db="EMBL/GenBank/DDBJ databases">
        <title>The complete genome of Deinococcus maricopensis DSM 21211.</title>
        <authorList>
            <consortium name="US DOE Joint Genome Institute (JGI-PGF)"/>
            <person name="Lucas S."/>
            <person name="Copeland A."/>
            <person name="Lapidus A."/>
            <person name="Goodwin L."/>
            <person name="Pitluck S."/>
            <person name="Kyrpides N."/>
            <person name="Mavromatis K."/>
            <person name="Pagani I."/>
            <person name="Ivanova N."/>
            <person name="Ovchinnikova G."/>
            <person name="Zeytun A."/>
            <person name="Detter J.C."/>
            <person name="Han C."/>
            <person name="Land M."/>
            <person name="Hauser L."/>
            <person name="Markowitz V."/>
            <person name="Cheng J.-F."/>
            <person name="Hugenholtz P."/>
            <person name="Woyke T."/>
            <person name="Wu D."/>
            <person name="Pukall R."/>
            <person name="Gehrich-Schroeter G."/>
            <person name="Brambilla E."/>
            <person name="Klenk H.-P."/>
            <person name="Eisen J.A."/>
        </authorList>
    </citation>
    <scope>NUCLEOTIDE SEQUENCE [LARGE SCALE GENOMIC DNA]</scope>
    <source>
        <strain evidence="3">DSM 21211 / LMG 22137 / NRRL B-23946 / LB-34</strain>
    </source>
</reference>
<name>E8UA05_DEIML</name>
<dbReference type="EMBL" id="CP002454">
    <property type="protein sequence ID" value="ADV67894.1"/>
    <property type="molecule type" value="Genomic_DNA"/>
</dbReference>
<dbReference type="RefSeq" id="WP_013557399.1">
    <property type="nucleotide sequence ID" value="NC_014958.1"/>
</dbReference>
<feature type="compositionally biased region" description="Basic and acidic residues" evidence="1">
    <location>
        <begin position="1"/>
        <end position="10"/>
    </location>
</feature>
<sequence>MNESNKHTDQAHAQQDLVAETPRGTYDAPQDPKDDAQRHYTTTPAKDENGARDETGPGEPMPQDPDPQETLARSFKGTDHPAVTRDPYAAERHLQDPDYAGSETVSGISTDTLDALQPGVNLGFNPVAVTQASPVLGAVDQNPAYVPPSERGPAHVGEQREDLPADLPNAARVDDQTRRGGDR</sequence>
<dbReference type="STRING" id="709986.Deima_2256"/>
<feature type="region of interest" description="Disordered" evidence="1">
    <location>
        <begin position="140"/>
        <end position="183"/>
    </location>
</feature>
<keyword evidence="3" id="KW-1185">Reference proteome</keyword>
<evidence type="ECO:0000313" key="3">
    <source>
        <dbReference type="Proteomes" id="UP000008635"/>
    </source>
</evidence>
<dbReference type="OrthoDB" id="65478at2"/>
<accession>E8UA05</accession>
<evidence type="ECO:0000256" key="1">
    <source>
        <dbReference type="SAM" id="MobiDB-lite"/>
    </source>
</evidence>
<dbReference type="HOGENOM" id="CLU_1472901_0_0_0"/>
<protein>
    <submittedName>
        <fullName evidence="2">Uncharacterized protein</fullName>
    </submittedName>
</protein>
<evidence type="ECO:0000313" key="2">
    <source>
        <dbReference type="EMBL" id="ADV67894.1"/>
    </source>
</evidence>
<dbReference type="Proteomes" id="UP000008635">
    <property type="component" value="Chromosome"/>
</dbReference>
<feature type="compositionally biased region" description="Basic and acidic residues" evidence="1">
    <location>
        <begin position="172"/>
        <end position="183"/>
    </location>
</feature>
<reference evidence="2 3" key="1">
    <citation type="journal article" date="2011" name="Stand. Genomic Sci.">
        <title>Complete genome sequence of Deinococcus maricopensis type strain (LB-34).</title>
        <authorList>
            <person name="Pukall R."/>
            <person name="Zeytun A."/>
            <person name="Lucas S."/>
            <person name="Lapidus A."/>
            <person name="Hammon N."/>
            <person name="Deshpande S."/>
            <person name="Nolan M."/>
            <person name="Cheng J.F."/>
            <person name="Pitluck S."/>
            <person name="Liolios K."/>
            <person name="Pagani I."/>
            <person name="Mikhailova N."/>
            <person name="Ivanova N."/>
            <person name="Mavromatis K."/>
            <person name="Pati A."/>
            <person name="Tapia R."/>
            <person name="Han C."/>
            <person name="Goodwin L."/>
            <person name="Chen A."/>
            <person name="Palaniappan K."/>
            <person name="Land M."/>
            <person name="Hauser L."/>
            <person name="Chang Y.J."/>
            <person name="Jeffries C.D."/>
            <person name="Brambilla E.M."/>
            <person name="Rohde M."/>
            <person name="Goker M."/>
            <person name="Detter J.C."/>
            <person name="Woyke T."/>
            <person name="Bristow J."/>
            <person name="Eisen J.A."/>
            <person name="Markowitz V."/>
            <person name="Hugenholtz P."/>
            <person name="Kyrpides N.C."/>
            <person name="Klenk H.P."/>
        </authorList>
    </citation>
    <scope>NUCLEOTIDE SEQUENCE [LARGE SCALE GENOMIC DNA]</scope>
    <source>
        <strain evidence="3">DSM 21211 / LMG 22137 / NRRL B-23946 / LB-34</strain>
    </source>
</reference>
<dbReference type="KEGG" id="dmr:Deima_2256"/>
<feature type="region of interest" description="Disordered" evidence="1">
    <location>
        <begin position="1"/>
        <end position="106"/>
    </location>
</feature>